<proteinExistence type="predicted"/>
<dbReference type="AlphaFoldDB" id="A0A835CGB7"/>
<name>A0A835CGB7_9FABA</name>
<comment type="caution">
    <text evidence="1">The sequence shown here is derived from an EMBL/GenBank/DDBJ whole genome shotgun (WGS) entry which is preliminary data.</text>
</comment>
<evidence type="ECO:0000313" key="1">
    <source>
        <dbReference type="EMBL" id="KAF7841856.1"/>
    </source>
</evidence>
<reference evidence="1" key="1">
    <citation type="submission" date="2020-09" db="EMBL/GenBank/DDBJ databases">
        <title>Genome-Enabled Discovery of Anthraquinone Biosynthesis in Senna tora.</title>
        <authorList>
            <person name="Kang S.-H."/>
            <person name="Pandey R.P."/>
            <person name="Lee C.-M."/>
            <person name="Sim J.-S."/>
            <person name="Jeong J.-T."/>
            <person name="Choi B.-S."/>
            <person name="Jung M."/>
            <person name="Ginzburg D."/>
            <person name="Zhao K."/>
            <person name="Won S.Y."/>
            <person name="Oh T.-J."/>
            <person name="Yu Y."/>
            <person name="Kim N.-H."/>
            <person name="Lee O.R."/>
            <person name="Lee T.-H."/>
            <person name="Bashyal P."/>
            <person name="Kim T.-S."/>
            <person name="Lee W.-H."/>
            <person name="Kawkins C."/>
            <person name="Kim C.-K."/>
            <person name="Kim J.S."/>
            <person name="Ahn B.O."/>
            <person name="Rhee S.Y."/>
            <person name="Sohng J.K."/>
        </authorList>
    </citation>
    <scope>NUCLEOTIDE SEQUENCE</scope>
    <source>
        <tissue evidence="1">Leaf</tissue>
    </source>
</reference>
<gene>
    <name evidence="1" type="ORF">G2W53_004154</name>
</gene>
<evidence type="ECO:0000313" key="2">
    <source>
        <dbReference type="Proteomes" id="UP000634136"/>
    </source>
</evidence>
<accession>A0A835CGB7</accession>
<dbReference type="EMBL" id="JAAIUW010000002">
    <property type="protein sequence ID" value="KAF7841856.1"/>
    <property type="molecule type" value="Genomic_DNA"/>
</dbReference>
<sequence>MLKFSSQYITIMFKEHKQDQTHSHPFQVVKQEYKRGNIPWMGWKQEEKVKIDEDYSTKDRTRSSRKRKWQRVVTVVAWPVIVWPETVKSERGTVKSGRKR</sequence>
<keyword evidence="2" id="KW-1185">Reference proteome</keyword>
<dbReference type="Proteomes" id="UP000634136">
    <property type="component" value="Unassembled WGS sequence"/>
</dbReference>
<organism evidence="1 2">
    <name type="scientific">Senna tora</name>
    <dbReference type="NCBI Taxonomy" id="362788"/>
    <lineage>
        <taxon>Eukaryota</taxon>
        <taxon>Viridiplantae</taxon>
        <taxon>Streptophyta</taxon>
        <taxon>Embryophyta</taxon>
        <taxon>Tracheophyta</taxon>
        <taxon>Spermatophyta</taxon>
        <taxon>Magnoliopsida</taxon>
        <taxon>eudicotyledons</taxon>
        <taxon>Gunneridae</taxon>
        <taxon>Pentapetalae</taxon>
        <taxon>rosids</taxon>
        <taxon>fabids</taxon>
        <taxon>Fabales</taxon>
        <taxon>Fabaceae</taxon>
        <taxon>Caesalpinioideae</taxon>
        <taxon>Cassia clade</taxon>
        <taxon>Senna</taxon>
    </lineage>
</organism>
<protein>
    <submittedName>
        <fullName evidence="1">Uncharacterized protein</fullName>
    </submittedName>
</protein>